<evidence type="ECO:0000313" key="1">
    <source>
        <dbReference type="EMBL" id="WUI86249.1"/>
    </source>
</evidence>
<dbReference type="EMBL" id="CP107941">
    <property type="protein sequence ID" value="WUI86249.1"/>
    <property type="molecule type" value="Genomic_DNA"/>
</dbReference>
<dbReference type="Proteomes" id="UP001346877">
    <property type="component" value="Chromosome"/>
</dbReference>
<protein>
    <recommendedName>
        <fullName evidence="3">5-methylcytosine-specific restriction enzyme A</fullName>
    </recommendedName>
</protein>
<evidence type="ECO:0008006" key="3">
    <source>
        <dbReference type="Google" id="ProtNLM"/>
    </source>
</evidence>
<dbReference type="RefSeq" id="WP_328376668.1">
    <property type="nucleotide sequence ID" value="NZ_CP107941.1"/>
</dbReference>
<keyword evidence="2" id="KW-1185">Reference proteome</keyword>
<name>A0ABZ1PRL2_9ACTN</name>
<sequence length="66" mass="7540">MKAKFDREVREGRVVPEGHKFCSACDAVKPFDAFPRNRADNSGYATYCKPCHNARTRETKERLYGG</sequence>
<accession>A0ABZ1PRL2</accession>
<evidence type="ECO:0000313" key="2">
    <source>
        <dbReference type="Proteomes" id="UP001346877"/>
    </source>
</evidence>
<organism evidence="1 2">
    <name type="scientific">Micromonospora zamorensis</name>
    <dbReference type="NCBI Taxonomy" id="709883"/>
    <lineage>
        <taxon>Bacteria</taxon>
        <taxon>Bacillati</taxon>
        <taxon>Actinomycetota</taxon>
        <taxon>Actinomycetes</taxon>
        <taxon>Micromonosporales</taxon>
        <taxon>Micromonosporaceae</taxon>
        <taxon>Micromonospora</taxon>
    </lineage>
</organism>
<reference evidence="1 2" key="1">
    <citation type="submission" date="2022-10" db="EMBL/GenBank/DDBJ databases">
        <title>The complete genomes of actinobacterial strains from the NBC collection.</title>
        <authorList>
            <person name="Joergensen T.S."/>
            <person name="Alvarez Arevalo M."/>
            <person name="Sterndorff E.B."/>
            <person name="Faurdal D."/>
            <person name="Vuksanovic O."/>
            <person name="Mourched A.-S."/>
            <person name="Charusanti P."/>
            <person name="Shaw S."/>
            <person name="Blin K."/>
            <person name="Weber T."/>
        </authorList>
    </citation>
    <scope>NUCLEOTIDE SEQUENCE [LARGE SCALE GENOMIC DNA]</scope>
    <source>
        <strain evidence="1 2">NBC_00396</strain>
    </source>
</reference>
<gene>
    <name evidence="1" type="ORF">OG375_10880</name>
</gene>
<proteinExistence type="predicted"/>